<dbReference type="Proteomes" id="UP001552594">
    <property type="component" value="Unassembled WGS sequence"/>
</dbReference>
<keyword evidence="2" id="KW-1185">Reference proteome</keyword>
<protein>
    <submittedName>
        <fullName evidence="1">Uncharacterized protein</fullName>
    </submittedName>
</protein>
<evidence type="ECO:0000313" key="2">
    <source>
        <dbReference type="Proteomes" id="UP001552594"/>
    </source>
</evidence>
<dbReference type="RefSeq" id="WP_277751793.1">
    <property type="nucleotide sequence ID" value="NZ_JBFAUK010000005.1"/>
</dbReference>
<proteinExistence type="predicted"/>
<name>A0ABV3JVU8_STRON</name>
<accession>A0ABV3JVU8</accession>
<gene>
    <name evidence="1" type="ORF">AB0L16_08780</name>
</gene>
<reference evidence="1 2" key="1">
    <citation type="submission" date="2024-06" db="EMBL/GenBank/DDBJ databases">
        <title>The Natural Products Discovery Center: Release of the First 8490 Sequenced Strains for Exploring Actinobacteria Biosynthetic Diversity.</title>
        <authorList>
            <person name="Kalkreuter E."/>
            <person name="Kautsar S.A."/>
            <person name="Yang D."/>
            <person name="Bader C.D."/>
            <person name="Teijaro C.N."/>
            <person name="Fluegel L."/>
            <person name="Davis C.M."/>
            <person name="Simpson J.R."/>
            <person name="Lauterbach L."/>
            <person name="Steele A.D."/>
            <person name="Gui C."/>
            <person name="Meng S."/>
            <person name="Li G."/>
            <person name="Viehrig K."/>
            <person name="Ye F."/>
            <person name="Su P."/>
            <person name="Kiefer A.F."/>
            <person name="Nichols A."/>
            <person name="Cepeda A.J."/>
            <person name="Yan W."/>
            <person name="Fan B."/>
            <person name="Jiang Y."/>
            <person name="Adhikari A."/>
            <person name="Zheng C.-J."/>
            <person name="Schuster L."/>
            <person name="Cowan T.M."/>
            <person name="Smanski M.J."/>
            <person name="Chevrette M.G."/>
            <person name="De Carvalho L.P.S."/>
            <person name="Shen B."/>
        </authorList>
    </citation>
    <scope>NUCLEOTIDE SEQUENCE [LARGE SCALE GENOMIC DNA]</scope>
    <source>
        <strain evidence="1 2">NPDC052347</strain>
    </source>
</reference>
<organism evidence="1 2">
    <name type="scientific">Streptomyces orinoci</name>
    <name type="common">Streptoverticillium orinoci</name>
    <dbReference type="NCBI Taxonomy" id="67339"/>
    <lineage>
        <taxon>Bacteria</taxon>
        <taxon>Bacillati</taxon>
        <taxon>Actinomycetota</taxon>
        <taxon>Actinomycetes</taxon>
        <taxon>Kitasatosporales</taxon>
        <taxon>Streptomycetaceae</taxon>
        <taxon>Streptomyces</taxon>
    </lineage>
</organism>
<comment type="caution">
    <text evidence="1">The sequence shown here is derived from an EMBL/GenBank/DDBJ whole genome shotgun (WGS) entry which is preliminary data.</text>
</comment>
<sequence>MLGVQRHLFDLSEARSACGLKGDGVYWAISGVAHMHNLALQT</sequence>
<evidence type="ECO:0000313" key="1">
    <source>
        <dbReference type="EMBL" id="MEV5506562.1"/>
    </source>
</evidence>
<dbReference type="EMBL" id="JBFAUK010000005">
    <property type="protein sequence ID" value="MEV5506562.1"/>
    <property type="molecule type" value="Genomic_DNA"/>
</dbReference>